<organism evidence="2 3">
    <name type="scientific">Vibrio tapetis subsp. tapetis</name>
    <dbReference type="NCBI Taxonomy" id="1671868"/>
    <lineage>
        <taxon>Bacteria</taxon>
        <taxon>Pseudomonadati</taxon>
        <taxon>Pseudomonadota</taxon>
        <taxon>Gammaproteobacteria</taxon>
        <taxon>Vibrionales</taxon>
        <taxon>Vibrionaceae</taxon>
        <taxon>Vibrio</taxon>
    </lineage>
</organism>
<evidence type="ECO:0000313" key="3">
    <source>
        <dbReference type="Proteomes" id="UP000235828"/>
    </source>
</evidence>
<reference evidence="2 3" key="1">
    <citation type="submission" date="2017-10" db="EMBL/GenBank/DDBJ databases">
        <authorList>
            <person name="Banno H."/>
            <person name="Chua N.-H."/>
        </authorList>
    </citation>
    <scope>NUCLEOTIDE SEQUENCE [LARGE SCALE GENOMIC DNA]</scope>
    <source>
        <strain evidence="2">Vibrio tapetis CECT4600</strain>
    </source>
</reference>
<dbReference type="AlphaFoldDB" id="A0A2N8ZNJ0"/>
<dbReference type="NCBIfam" id="TIGR02743">
    <property type="entry name" value="TraW"/>
    <property type="match status" value="1"/>
</dbReference>
<dbReference type="InterPro" id="IPR043964">
    <property type="entry name" value="P-loop_TraG"/>
</dbReference>
<dbReference type="PANTHER" id="PTHR38467">
    <property type="match status" value="1"/>
</dbReference>
<dbReference type="Proteomes" id="UP000235828">
    <property type="component" value="Chromosome B"/>
</dbReference>
<dbReference type="NCBIfam" id="TIGR02746">
    <property type="entry name" value="TraC-F-type"/>
    <property type="match status" value="1"/>
</dbReference>
<dbReference type="InterPro" id="IPR027417">
    <property type="entry name" value="P-loop_NTPase"/>
</dbReference>
<evidence type="ECO:0000259" key="1">
    <source>
        <dbReference type="Pfam" id="PF19044"/>
    </source>
</evidence>
<dbReference type="InterPro" id="IPR014117">
    <property type="entry name" value="TraC-F-type"/>
</dbReference>
<dbReference type="CDD" id="cd01127">
    <property type="entry name" value="TrwB_TraG_TraD_VirD4"/>
    <property type="match status" value="1"/>
</dbReference>
<dbReference type="Pfam" id="PF19044">
    <property type="entry name" value="P-loop_TraG"/>
    <property type="match status" value="1"/>
</dbReference>
<gene>
    <name evidence="2" type="primary">traC</name>
    <name evidence="2" type="ORF">VTAP4600_B1818</name>
</gene>
<feature type="domain" description="TraG P-loop" evidence="1">
    <location>
        <begin position="453"/>
        <end position="743"/>
    </location>
</feature>
<keyword evidence="3" id="KW-1185">Reference proteome</keyword>
<dbReference type="PANTHER" id="PTHR38467:SF1">
    <property type="entry name" value="CONJUGATIVE TRANSFER: ASSEMBLY"/>
    <property type="match status" value="1"/>
</dbReference>
<dbReference type="SUPFAM" id="SSF52540">
    <property type="entry name" value="P-loop containing nucleoside triphosphate hydrolases"/>
    <property type="match status" value="1"/>
</dbReference>
<dbReference type="Gene3D" id="3.40.50.300">
    <property type="entry name" value="P-loop containing nucleotide triphosphate hydrolases"/>
    <property type="match status" value="1"/>
</dbReference>
<dbReference type="InterPro" id="IPR053155">
    <property type="entry name" value="F-pilin_assembly_TraC"/>
</dbReference>
<dbReference type="EMBL" id="LT960612">
    <property type="protein sequence ID" value="SON53429.1"/>
    <property type="molecule type" value="Genomic_DNA"/>
</dbReference>
<dbReference type="InterPro" id="IPR025955">
    <property type="entry name" value="TraC/Conjuga_ATPase"/>
</dbReference>
<protein>
    <submittedName>
        <fullName evidence="2">TraC/TraW fusion protein</fullName>
    </submittedName>
</protein>
<accession>A0A2N8ZNJ0</accession>
<proteinExistence type="predicted"/>
<evidence type="ECO:0000313" key="2">
    <source>
        <dbReference type="EMBL" id="SON53429.1"/>
    </source>
</evidence>
<name>A0A2N8ZNJ0_9VIBR</name>
<dbReference type="Pfam" id="PF11130">
    <property type="entry name" value="TraC_F_IV"/>
    <property type="match status" value="1"/>
</dbReference>
<dbReference type="Gene3D" id="1.10.8.730">
    <property type="match status" value="1"/>
</dbReference>
<dbReference type="InterPro" id="IPR014114">
    <property type="entry name" value="TraW"/>
</dbReference>
<dbReference type="KEGG" id="vta:B1818"/>
<sequence length="1090" mass="121577">MFSQSTSGLSRLFTEAKKAQNHLHHELPYREHDAIDRVFRNQHAQGFGFRLSILGGANDTIIQSLNKLVADLPQGDKWDYQLQLFGHNRVAHYLESNEALLSKRGGVCAKMARDDAIYANYAAQAGFFHRQKNSHFDLRDYDAFMFVSTCEDEPQALLDARITLETGLMQLGFDLQPLTPEALLTHVGDVLNFDPNQDRPQLKSYHPLESLHRQALAPDTEMMTHREYIDTRHTNDKGEETRGRIVNMGLSKLPGDYRLYALPECFSSLRNVSRSIKCPHMLTLNFRHEPTGKQNASNDAKIKDLTKTVESKMALLAPTAKDELAERKAIQAGLLGKSFTIASMVLTVTLFTNRKEGKQHTQAAREAFSNAGLDIAPLKMLQPQALLSILPFMMSEGLWEDCKRVGRTRTVKSSNLVNFFPVVLDFRQLKGGMLLPTMRQQISFFNPFTCGSDNQNIALTGGSGAGKSFFVQEMAENVYAMGGKVWILDKGASYKKLTLSLGGTYMTHNNIYLNPFTHLGKMADAQFEFVDDDGTAVDPMMEALDNITALFATIASPYAPLSTFQQSVLGDAIVQAWEAKGVDTLVDDVRDALIDIAGEEQDRRIKDIAVQLKKYGTDGTYSDVFNKPSMLDPKVEFTTLELDGFPPAVLRPVIFALMVSINQQMYLSGSRSTPKLCIIEEAWSLLSGANEQAREFINTGYRTARKFGGAFCTVTQGIEDFFSSEEAKASYNNSDIHILLRQGAGFDNYLTDNPNVFSSFDQAIIKGFEKSSEAGYSCARIKAGGHVTYHRFSPPPSNAPCSPRSLTSLSIVKTWCKQATLWSRPLSKRPCTFTAMKSTPSSKPSIKRAVPSKHRGNTWLLAAIWVSWLWVGVTTHSQAKDFGRVAPAFPIGEIDMLDWIEHRLKQFEANGKMADLQDTFTQRVKASIQTPTPVQGLLTTTSPRTFYVDPSVTLTKDLLVPNTGQRIAKAGTRINPFDPTTWPAIEGQSVLPNFELSKVLVFFDARDAKQRRFASQYTHTKPIKWVLTGGSPNAMAALTGQQYYFAQQGFLTKQLHITHLPAIAYQEGTRWRIDEVDVSGLMRLEKTPSP</sequence>